<dbReference type="EMBL" id="VSSQ01048165">
    <property type="protein sequence ID" value="MPN02211.1"/>
    <property type="molecule type" value="Genomic_DNA"/>
</dbReference>
<comment type="caution">
    <text evidence="2">The sequence shown here is derived from an EMBL/GenBank/DDBJ whole genome shotgun (WGS) entry which is preliminary data.</text>
</comment>
<gene>
    <name evidence="2" type="ORF">SDC9_149425</name>
</gene>
<accession>A0A645EJQ5</accession>
<keyword evidence="1" id="KW-0812">Transmembrane</keyword>
<sequence>MENKINKTKFYKIYMGIILFAIIFFSYPSTNIYYEIATNIMGLLGCIISILLVYITLKKTKKNKLKNYWLLNLLAITSFTIGEVIWAIKELFLNEVLIMSDLTTLFYLPCNILLFLSSLILIKQNNCNRYLIYLLLSIN</sequence>
<name>A0A645EJQ5_9ZZZZ</name>
<feature type="transmembrane region" description="Helical" evidence="1">
    <location>
        <begin position="36"/>
        <end position="57"/>
    </location>
</feature>
<protein>
    <submittedName>
        <fullName evidence="2">Uncharacterized protein</fullName>
    </submittedName>
</protein>
<feature type="transmembrane region" description="Helical" evidence="1">
    <location>
        <begin position="104"/>
        <end position="122"/>
    </location>
</feature>
<feature type="transmembrane region" description="Helical" evidence="1">
    <location>
        <begin position="12"/>
        <end position="30"/>
    </location>
</feature>
<keyword evidence="1" id="KW-1133">Transmembrane helix</keyword>
<proteinExistence type="predicted"/>
<organism evidence="2">
    <name type="scientific">bioreactor metagenome</name>
    <dbReference type="NCBI Taxonomy" id="1076179"/>
    <lineage>
        <taxon>unclassified sequences</taxon>
        <taxon>metagenomes</taxon>
        <taxon>ecological metagenomes</taxon>
    </lineage>
</organism>
<feature type="transmembrane region" description="Helical" evidence="1">
    <location>
        <begin position="69"/>
        <end position="88"/>
    </location>
</feature>
<evidence type="ECO:0000313" key="2">
    <source>
        <dbReference type="EMBL" id="MPN02211.1"/>
    </source>
</evidence>
<evidence type="ECO:0000256" key="1">
    <source>
        <dbReference type="SAM" id="Phobius"/>
    </source>
</evidence>
<keyword evidence="1" id="KW-0472">Membrane</keyword>
<dbReference type="AlphaFoldDB" id="A0A645EJQ5"/>
<reference evidence="2" key="1">
    <citation type="submission" date="2019-08" db="EMBL/GenBank/DDBJ databases">
        <authorList>
            <person name="Kucharzyk K."/>
            <person name="Murdoch R.W."/>
            <person name="Higgins S."/>
            <person name="Loffler F."/>
        </authorList>
    </citation>
    <scope>NUCLEOTIDE SEQUENCE</scope>
</reference>